<dbReference type="EMBL" id="JBFOLJ010000009">
    <property type="protein sequence ID" value="KAL2509913.1"/>
    <property type="molecule type" value="Genomic_DNA"/>
</dbReference>
<reference evidence="3" key="1">
    <citation type="submission" date="2024-07" db="EMBL/GenBank/DDBJ databases">
        <title>Two chromosome-level genome assemblies of Korean endemic species Abeliophyllum distichum and Forsythia ovata (Oleaceae).</title>
        <authorList>
            <person name="Jang H."/>
        </authorList>
    </citation>
    <scope>NUCLEOTIDE SEQUENCE [LARGE SCALE GENOMIC DNA]</scope>
</reference>
<evidence type="ECO:0000256" key="1">
    <source>
        <dbReference type="SAM" id="MobiDB-lite"/>
    </source>
</evidence>
<feature type="compositionally biased region" description="Polar residues" evidence="1">
    <location>
        <begin position="103"/>
        <end position="112"/>
    </location>
</feature>
<dbReference type="Proteomes" id="UP001604277">
    <property type="component" value="Unassembled WGS sequence"/>
</dbReference>
<organism evidence="2 3">
    <name type="scientific">Forsythia ovata</name>
    <dbReference type="NCBI Taxonomy" id="205694"/>
    <lineage>
        <taxon>Eukaryota</taxon>
        <taxon>Viridiplantae</taxon>
        <taxon>Streptophyta</taxon>
        <taxon>Embryophyta</taxon>
        <taxon>Tracheophyta</taxon>
        <taxon>Spermatophyta</taxon>
        <taxon>Magnoliopsida</taxon>
        <taxon>eudicotyledons</taxon>
        <taxon>Gunneridae</taxon>
        <taxon>Pentapetalae</taxon>
        <taxon>asterids</taxon>
        <taxon>lamiids</taxon>
        <taxon>Lamiales</taxon>
        <taxon>Oleaceae</taxon>
        <taxon>Forsythieae</taxon>
        <taxon>Forsythia</taxon>
    </lineage>
</organism>
<gene>
    <name evidence="2" type="ORF">Fot_33560</name>
</gene>
<protein>
    <submittedName>
        <fullName evidence="2">Uncharacterized protein</fullName>
    </submittedName>
</protein>
<accession>A0ABD1TBI6</accession>
<proteinExistence type="predicted"/>
<evidence type="ECO:0000313" key="3">
    <source>
        <dbReference type="Proteomes" id="UP001604277"/>
    </source>
</evidence>
<feature type="region of interest" description="Disordered" evidence="1">
    <location>
        <begin position="68"/>
        <end position="112"/>
    </location>
</feature>
<sequence length="112" mass="13063">MTPSVYITCRKTLGNTQVKKSRLCCGGILIEELRIEDESLLIKKPRLFYEGLLIKSLASKANTLIKEPRIRKRTHQDKKPCSSCEGERFDQRASHRRRKLRDLQSSHSFRMC</sequence>
<comment type="caution">
    <text evidence="2">The sequence shown here is derived from an EMBL/GenBank/DDBJ whole genome shotgun (WGS) entry which is preliminary data.</text>
</comment>
<keyword evidence="3" id="KW-1185">Reference proteome</keyword>
<dbReference type="AlphaFoldDB" id="A0ABD1TBI6"/>
<name>A0ABD1TBI6_9LAMI</name>
<feature type="compositionally biased region" description="Basic and acidic residues" evidence="1">
    <location>
        <begin position="77"/>
        <end position="93"/>
    </location>
</feature>
<evidence type="ECO:0000313" key="2">
    <source>
        <dbReference type="EMBL" id="KAL2509913.1"/>
    </source>
</evidence>